<dbReference type="InterPro" id="IPR035435">
    <property type="entry name" value="DPH1/DPH2_euk_archaea"/>
</dbReference>
<keyword evidence="5 10" id="KW-0949">S-adenosyl-L-methionine</keyword>
<accession>A0A832RUA7</accession>
<dbReference type="InterPro" id="IPR016435">
    <property type="entry name" value="DPH1/DPH2"/>
</dbReference>
<keyword evidence="10" id="KW-0004">4Fe-4S</keyword>
<keyword evidence="4 10" id="KW-0808">Transferase</keyword>
<dbReference type="PANTHER" id="PTHR10762">
    <property type="entry name" value="DIPHTHAMIDE BIOSYNTHESIS PROTEIN"/>
    <property type="match status" value="1"/>
</dbReference>
<proteinExistence type="inferred from homology"/>
<evidence type="ECO:0000256" key="7">
    <source>
        <dbReference type="ARBA" id="ARBA00023004"/>
    </source>
</evidence>
<keyword evidence="8 10" id="KW-0411">Iron-sulfur</keyword>
<dbReference type="GO" id="GO:0051539">
    <property type="term" value="F:4 iron, 4 sulfur cluster binding"/>
    <property type="evidence" value="ECO:0007669"/>
    <property type="project" value="UniProtKB-UniRule"/>
</dbReference>
<dbReference type="GO" id="GO:0017183">
    <property type="term" value="P:protein histidyl modification to diphthamide"/>
    <property type="evidence" value="ECO:0007669"/>
    <property type="project" value="UniProtKB-UniRule"/>
</dbReference>
<dbReference type="PANTHER" id="PTHR10762:SF1">
    <property type="entry name" value="2-(3-AMINO-3-CARBOXYPROPYL)HISTIDINE SYNTHASE SUBUNIT 1"/>
    <property type="match status" value="1"/>
</dbReference>
<keyword evidence="6 10" id="KW-0479">Metal-binding</keyword>
<dbReference type="Pfam" id="PF01866">
    <property type="entry name" value="Diphthamide_syn"/>
    <property type="match status" value="1"/>
</dbReference>
<sequence>MVQTLRVDDIEIELDEVIEHIRKSGARIVGLCLPEGLKRKAGDIASHIEQNTGCTVIVSGEPCYGACDIDAALLDEVDVLVHVGHSRLLPVDYRVNSLRSKQHMERVLYVEARSTLDVLPAVRKAAALLKGRKVGVITTVQHVHTLNDVCALLRSLGFSPLVAGGDDRVCHEGQVLGCNFSAARCDCEELLFVGGGEFHPMGAALATGMRVVVADPYLNEARVVDTRAIVKQRYAAIWRAMDKQRFGVVMCSKMGQRRPHAALRAVALLREAGRDATLIMMDDITIEKLEQLGFECYVVCACPRVAIDEYATFPMPVLTPPELEMVLGRRRMDDLALDEILEG</sequence>
<organism evidence="11 12">
    <name type="scientific">Methermicoccus shengliensis</name>
    <dbReference type="NCBI Taxonomy" id="660064"/>
    <lineage>
        <taxon>Archaea</taxon>
        <taxon>Methanobacteriati</taxon>
        <taxon>Methanobacteriota</taxon>
        <taxon>Stenosarchaea group</taxon>
        <taxon>Methanomicrobia</taxon>
        <taxon>Methanosarcinales</taxon>
        <taxon>Methermicoccaceae</taxon>
        <taxon>Methermicoccus</taxon>
    </lineage>
</organism>
<dbReference type="PIRSF" id="PIRSF004967">
    <property type="entry name" value="DPH1"/>
    <property type="match status" value="1"/>
</dbReference>
<dbReference type="InterPro" id="IPR042265">
    <property type="entry name" value="DPH1/DPH2_3"/>
</dbReference>
<dbReference type="NCBIfam" id="TIGR00322">
    <property type="entry name" value="diphth2_R"/>
    <property type="match status" value="1"/>
</dbReference>
<evidence type="ECO:0000256" key="3">
    <source>
        <dbReference type="ARBA" id="ARBA00012221"/>
    </source>
</evidence>
<evidence type="ECO:0000313" key="12">
    <source>
        <dbReference type="Proteomes" id="UP000600363"/>
    </source>
</evidence>
<dbReference type="InterPro" id="IPR042264">
    <property type="entry name" value="DPH1/DPH2_2"/>
</dbReference>
<gene>
    <name evidence="11" type="primary">dph2</name>
    <name evidence="11" type="ORF">HA299_07285</name>
</gene>
<dbReference type="InterPro" id="IPR042263">
    <property type="entry name" value="DPH1/DPH2_1"/>
</dbReference>
<dbReference type="Gene3D" id="3.40.50.11860">
    <property type="entry name" value="Diphthamide synthesis DPH1/DPH2 domain 3"/>
    <property type="match status" value="1"/>
</dbReference>
<dbReference type="Proteomes" id="UP000600363">
    <property type="component" value="Unassembled WGS sequence"/>
</dbReference>
<comment type="similarity">
    <text evidence="10">Belongs to the DPH1/DPH2 family.</text>
</comment>
<evidence type="ECO:0000256" key="8">
    <source>
        <dbReference type="ARBA" id="ARBA00023014"/>
    </source>
</evidence>
<dbReference type="EMBL" id="DUIH01000023">
    <property type="protein sequence ID" value="HIH70390.1"/>
    <property type="molecule type" value="Genomic_DNA"/>
</dbReference>
<evidence type="ECO:0000256" key="5">
    <source>
        <dbReference type="ARBA" id="ARBA00022691"/>
    </source>
</evidence>
<dbReference type="Gene3D" id="3.40.50.11850">
    <property type="entry name" value="Diphthamide synthesis DPH1/DPH2 domain 2"/>
    <property type="match status" value="1"/>
</dbReference>
<reference evidence="11" key="1">
    <citation type="journal article" date="2020" name="bioRxiv">
        <title>A rank-normalized archaeal taxonomy based on genome phylogeny resolves widespread incomplete and uneven classifications.</title>
        <authorList>
            <person name="Rinke C."/>
            <person name="Chuvochina M."/>
            <person name="Mussig A.J."/>
            <person name="Chaumeil P.-A."/>
            <person name="Waite D.W."/>
            <person name="Whitman W.B."/>
            <person name="Parks D.H."/>
            <person name="Hugenholtz P."/>
        </authorList>
    </citation>
    <scope>NUCLEOTIDE SEQUENCE</scope>
    <source>
        <strain evidence="11">UBA12518</strain>
    </source>
</reference>
<dbReference type="Gene3D" id="3.40.50.11840">
    <property type="entry name" value="Diphthamide synthesis DPH1/DPH2 domain 1"/>
    <property type="match status" value="1"/>
</dbReference>
<comment type="caution">
    <text evidence="11">The sequence shown here is derived from an EMBL/GenBank/DDBJ whole genome shotgun (WGS) entry which is preliminary data.</text>
</comment>
<comment type="cofactor">
    <cofactor evidence="1 10">
        <name>[4Fe-4S] cluster</name>
        <dbReference type="ChEBI" id="CHEBI:49883"/>
    </cofactor>
</comment>
<evidence type="ECO:0000256" key="6">
    <source>
        <dbReference type="ARBA" id="ARBA00022723"/>
    </source>
</evidence>
<comment type="function">
    <text evidence="10">Catalyzes the first step of diphthamide biosynthesis, i.e. the transfer of the 3-amino-3-carboxypropyl group from S-adenosyl-L-methionine (SAM) to the C2 position of the imidazole ring of the target histidine residue in translation elongation factor 2 (EF-2).</text>
</comment>
<evidence type="ECO:0000256" key="4">
    <source>
        <dbReference type="ARBA" id="ARBA00022679"/>
    </source>
</evidence>
<dbReference type="RefSeq" id="WP_042686869.1">
    <property type="nucleotide sequence ID" value="NZ_DUIH01000023.1"/>
</dbReference>
<dbReference type="AlphaFoldDB" id="A0A832RUA7"/>
<protein>
    <recommendedName>
        <fullName evidence="3 10">2-(3-amino-3-carboxypropyl)histidine synthase</fullName>
        <ecNumber evidence="3 10">2.5.1.108</ecNumber>
    </recommendedName>
</protein>
<dbReference type="InterPro" id="IPR022428">
    <property type="entry name" value="Dph2_arc"/>
</dbReference>
<dbReference type="UniPathway" id="UPA00559"/>
<comment type="pathway">
    <text evidence="2 10">Protein modification; peptidyl-diphthamide biosynthesis.</text>
</comment>
<dbReference type="SFLD" id="SFLDS00032">
    <property type="entry name" value="Radical_SAM_3-amino-3-carboxyp"/>
    <property type="match status" value="1"/>
</dbReference>
<name>A0A832RUA7_9EURY</name>
<evidence type="ECO:0000256" key="9">
    <source>
        <dbReference type="ARBA" id="ARBA00048403"/>
    </source>
</evidence>
<dbReference type="EC" id="2.5.1.108" evidence="3 10"/>
<dbReference type="GO" id="GO:0046872">
    <property type="term" value="F:metal ion binding"/>
    <property type="evidence" value="ECO:0007669"/>
    <property type="project" value="UniProtKB-KW"/>
</dbReference>
<dbReference type="NCBIfam" id="TIGR03682">
    <property type="entry name" value="arCOG04112"/>
    <property type="match status" value="1"/>
</dbReference>
<keyword evidence="7 10" id="KW-0408">Iron</keyword>
<comment type="catalytic activity">
    <reaction evidence="9 10">
        <text>L-histidyl-[translation elongation factor 2] + S-adenosyl-L-methionine = 2-[(3S)-amino-3-carboxypropyl]-L-histidyl-[translation elongation factor 2] + S-methyl-5'-thioadenosine + H(+)</text>
        <dbReference type="Rhea" id="RHEA:36783"/>
        <dbReference type="Rhea" id="RHEA-COMP:9748"/>
        <dbReference type="Rhea" id="RHEA-COMP:9749"/>
        <dbReference type="ChEBI" id="CHEBI:15378"/>
        <dbReference type="ChEBI" id="CHEBI:17509"/>
        <dbReference type="ChEBI" id="CHEBI:29979"/>
        <dbReference type="ChEBI" id="CHEBI:59789"/>
        <dbReference type="ChEBI" id="CHEBI:73995"/>
        <dbReference type="EC" id="2.5.1.108"/>
    </reaction>
</comment>
<evidence type="ECO:0000256" key="10">
    <source>
        <dbReference type="PIRNR" id="PIRNR004967"/>
    </source>
</evidence>
<dbReference type="GO" id="GO:0090560">
    <property type="term" value="F:2-(3-amino-3-carboxypropyl)histidine synthase activity"/>
    <property type="evidence" value="ECO:0007669"/>
    <property type="project" value="UniProtKB-UniRule"/>
</dbReference>
<evidence type="ECO:0000256" key="1">
    <source>
        <dbReference type="ARBA" id="ARBA00001966"/>
    </source>
</evidence>
<evidence type="ECO:0000313" key="11">
    <source>
        <dbReference type="EMBL" id="HIH70390.1"/>
    </source>
</evidence>
<evidence type="ECO:0000256" key="2">
    <source>
        <dbReference type="ARBA" id="ARBA00005156"/>
    </source>
</evidence>